<dbReference type="SUPFAM" id="SSF52540">
    <property type="entry name" value="P-loop containing nucleoside triphosphate hydrolases"/>
    <property type="match status" value="1"/>
</dbReference>
<dbReference type="InterPro" id="IPR027417">
    <property type="entry name" value="P-loop_NTPase"/>
</dbReference>
<dbReference type="GO" id="GO:0005525">
    <property type="term" value="F:GTP binding"/>
    <property type="evidence" value="ECO:0007669"/>
    <property type="project" value="InterPro"/>
</dbReference>
<dbReference type="Pfam" id="PF08477">
    <property type="entry name" value="Roc"/>
    <property type="match status" value="1"/>
</dbReference>
<dbReference type="AlphaFoldDB" id="A0A1B6EBW4"/>
<dbReference type="EMBL" id="GEDC01001873">
    <property type="protein sequence ID" value="JAS35425.1"/>
    <property type="molecule type" value="Transcribed_RNA"/>
</dbReference>
<dbReference type="SMART" id="SM00173">
    <property type="entry name" value="RAS"/>
    <property type="match status" value="1"/>
</dbReference>
<dbReference type="PRINTS" id="PR00449">
    <property type="entry name" value="RASTRNSFRMNG"/>
</dbReference>
<dbReference type="Gene3D" id="3.40.50.300">
    <property type="entry name" value="P-loop containing nucleotide triphosphate hydrolases"/>
    <property type="match status" value="2"/>
</dbReference>
<dbReference type="SMART" id="SM00174">
    <property type="entry name" value="RHO"/>
    <property type="match status" value="1"/>
</dbReference>
<dbReference type="SMART" id="SM00175">
    <property type="entry name" value="RAB"/>
    <property type="match status" value="1"/>
</dbReference>
<dbReference type="PANTHER" id="PTHR47978">
    <property type="match status" value="1"/>
</dbReference>
<sequence>MAELENEKQLKIVVAGHSSSGKTSIVHRICNEEFSCLYYPTSGVDFFLKRCTVQGDKHAILLVFDITNASSFISVQEWMNKIRPFFPEKTPVIGLLANKCDMEHQRAVTVERQTRFACEHSMLLHNVSARTGENIMLCFQHVLTDILCIKLTRAQKEEQRSVVKAEIPSSNHNQVFAGMQTPPSTVCSLQ</sequence>
<dbReference type="Pfam" id="PF00071">
    <property type="entry name" value="Ras"/>
    <property type="match status" value="1"/>
</dbReference>
<name>A0A1B6EBW4_9HEMI</name>
<dbReference type="PROSITE" id="PS51419">
    <property type="entry name" value="RAB"/>
    <property type="match status" value="1"/>
</dbReference>
<organism evidence="3">
    <name type="scientific">Clastoptera arizonana</name>
    <name type="common">Arizona spittle bug</name>
    <dbReference type="NCBI Taxonomy" id="38151"/>
    <lineage>
        <taxon>Eukaryota</taxon>
        <taxon>Metazoa</taxon>
        <taxon>Ecdysozoa</taxon>
        <taxon>Arthropoda</taxon>
        <taxon>Hexapoda</taxon>
        <taxon>Insecta</taxon>
        <taxon>Pterygota</taxon>
        <taxon>Neoptera</taxon>
        <taxon>Paraneoptera</taxon>
        <taxon>Hemiptera</taxon>
        <taxon>Auchenorrhyncha</taxon>
        <taxon>Cercopoidea</taxon>
        <taxon>Clastopteridae</taxon>
        <taxon>Clastoptera</taxon>
    </lineage>
</organism>
<accession>A0A1B6EBW4</accession>
<dbReference type="GO" id="GO:0003924">
    <property type="term" value="F:GTPase activity"/>
    <property type="evidence" value="ECO:0007669"/>
    <property type="project" value="InterPro"/>
</dbReference>
<evidence type="ECO:0000256" key="1">
    <source>
        <dbReference type="ARBA" id="ARBA00006270"/>
    </source>
</evidence>
<reference evidence="3" key="1">
    <citation type="submission" date="2015-12" db="EMBL/GenBank/DDBJ databases">
        <title>De novo transcriptome assembly of four potential Pierce s Disease insect vectors from Arizona vineyards.</title>
        <authorList>
            <person name="Tassone E.E."/>
        </authorList>
    </citation>
    <scope>NUCLEOTIDE SEQUENCE</scope>
</reference>
<dbReference type="InterPro" id="IPR001806">
    <property type="entry name" value="Small_GTPase"/>
</dbReference>
<evidence type="ECO:0000256" key="2">
    <source>
        <dbReference type="ARBA" id="ARBA00022741"/>
    </source>
</evidence>
<protein>
    <submittedName>
        <fullName evidence="3">Uncharacterized protein</fullName>
    </submittedName>
</protein>
<proteinExistence type="inferred from homology"/>
<evidence type="ECO:0000313" key="3">
    <source>
        <dbReference type="EMBL" id="JAS35425.1"/>
    </source>
</evidence>
<keyword evidence="2" id="KW-0547">Nucleotide-binding</keyword>
<comment type="similarity">
    <text evidence="1">Belongs to the small GTPase superfamily. Rab family.</text>
</comment>
<gene>
    <name evidence="3" type="ORF">g.10165</name>
</gene>